<dbReference type="PANTHER" id="PTHR22951">
    <property type="entry name" value="CLATHRIN ASSEMBLY PROTEIN"/>
    <property type="match status" value="1"/>
</dbReference>
<dbReference type="OrthoDB" id="44015at2759"/>
<dbReference type="GO" id="GO:0072583">
    <property type="term" value="P:clathrin-dependent endocytosis"/>
    <property type="evidence" value="ECO:0007669"/>
    <property type="project" value="InterPro"/>
</dbReference>
<keyword evidence="8" id="KW-0168">Coated pit</keyword>
<keyword evidence="15" id="KW-1185">Reference proteome</keyword>
<dbReference type="InterPro" id="IPR008942">
    <property type="entry name" value="ENTH_VHS"/>
</dbReference>
<dbReference type="Gene3D" id="1.20.58.150">
    <property type="entry name" value="ANTH domain"/>
    <property type="match status" value="1"/>
</dbReference>
<dbReference type="InterPro" id="IPR013809">
    <property type="entry name" value="ENTH"/>
</dbReference>
<evidence type="ECO:0000256" key="6">
    <source>
        <dbReference type="ARBA" id="ARBA00023034"/>
    </source>
</evidence>
<keyword evidence="5" id="KW-0254">Endocytosis</keyword>
<evidence type="ECO:0000256" key="3">
    <source>
        <dbReference type="ARBA" id="ARBA00004600"/>
    </source>
</evidence>
<dbReference type="SUPFAM" id="SSF48464">
    <property type="entry name" value="ENTH/VHS domain"/>
    <property type="match status" value="1"/>
</dbReference>
<feature type="compositionally biased region" description="Low complexity" evidence="11">
    <location>
        <begin position="346"/>
        <end position="355"/>
    </location>
</feature>
<dbReference type="InterPro" id="IPR045192">
    <property type="entry name" value="AP180-like"/>
</dbReference>
<dbReference type="GO" id="GO:0005794">
    <property type="term" value="C:Golgi apparatus"/>
    <property type="evidence" value="ECO:0007669"/>
    <property type="project" value="UniProtKB-SubCell"/>
</dbReference>
<keyword evidence="7" id="KW-0472">Membrane</keyword>
<keyword evidence="6" id="KW-0333">Golgi apparatus</keyword>
<feature type="domain" description="ENTH" evidence="12">
    <location>
        <begin position="16"/>
        <end position="147"/>
    </location>
</feature>
<evidence type="ECO:0000313" key="13">
    <source>
        <dbReference type="EMBL" id="CAF0864045.1"/>
    </source>
</evidence>
<comment type="subunit">
    <text evidence="10">Binds clathrin and phosphatidylinositol 4,5-bisphosphate.</text>
</comment>
<dbReference type="Proteomes" id="UP000663829">
    <property type="component" value="Unassembled WGS sequence"/>
</dbReference>
<feature type="compositionally biased region" description="Low complexity" evidence="11">
    <location>
        <begin position="688"/>
        <end position="699"/>
    </location>
</feature>
<sequence>MQQGGQSLVDRLLAAKNTIAGQALAKTVCKATTEEIMGPKRKHLDFLLQATNEMNVSIPQLADLLIERTQNSSWVVSFKSLVTIHHLMCFGNERFEAYMASHNHRLQPAVYLDRMGMPGLDMSSYIRRYASYLNAKRESYKLMGYDFCKVKRGKEDGVLRTMPTEKLLKALPILQCQLDSLLEFDVTPNELTNGVINSCFFLLIKDLIRLFAAFNDGMINLLEKYFDMNKKQCREALDIYKKFLDRTDKVSNFLKVAETSGMERSEIPDLSRAPSSLLEALENHLSHLEGKKITSSSSISRQQTELDLKNFSRDFIFNDNDDPQKVLEEEAKALAQFNKNKEHSLSSSPPNSNGGDFFQQHQSKQQTTNGHHQQQATASSSVTDLFSLASPTYSQPSQTTSLFNSTPSTVPMQQFSFQPFAQQQQPFAQQQQPFAQQQQPFAQQQQPFAQQQQPFSQQQQPFSQQQQPFSVLDAAPASKVTSQRSILIHREEQKKFVEFSTPDKNLIGRPSTGYVAANFFNDILQPTNVASTTTQVKSNVPLFPTNNVPSATANIKPLNSDLNSSLSQLIDNLDINNRTTVLKKDHQWTASDVKNQQKIGGSNWNSNIMSSYATPPMATSQPGVWNQPTPISTNPFAASVTGPMMGAQSINTGFGPRPMGNTTTYPMSSTHTNPFAPQPQSNIFGSLPQQQPQTTKQQTINDLFG</sequence>
<evidence type="ECO:0000256" key="11">
    <source>
        <dbReference type="SAM" id="MobiDB-lite"/>
    </source>
</evidence>
<dbReference type="EMBL" id="CAJNOQ010001054">
    <property type="protein sequence ID" value="CAF0864045.1"/>
    <property type="molecule type" value="Genomic_DNA"/>
</dbReference>
<dbReference type="InterPro" id="IPR014712">
    <property type="entry name" value="ANTH_dom_sf"/>
</dbReference>
<dbReference type="GO" id="GO:0032050">
    <property type="term" value="F:clathrin heavy chain binding"/>
    <property type="evidence" value="ECO:0007669"/>
    <property type="project" value="TreeGrafter"/>
</dbReference>
<evidence type="ECO:0000313" key="15">
    <source>
        <dbReference type="Proteomes" id="UP000663829"/>
    </source>
</evidence>
<dbReference type="PROSITE" id="PS50942">
    <property type="entry name" value="ENTH"/>
    <property type="match status" value="1"/>
</dbReference>
<evidence type="ECO:0000256" key="10">
    <source>
        <dbReference type="ARBA" id="ARBA00064895"/>
    </source>
</evidence>
<comment type="similarity">
    <text evidence="4">Belongs to the PICALM/SNAP91 family.</text>
</comment>
<dbReference type="EMBL" id="CAJOBC010001054">
    <property type="protein sequence ID" value="CAF3651601.1"/>
    <property type="molecule type" value="Genomic_DNA"/>
</dbReference>
<gene>
    <name evidence="13" type="ORF">GPM918_LOCUS6741</name>
    <name evidence="14" type="ORF">SRO942_LOCUS6741</name>
</gene>
<dbReference type="GO" id="GO:0005905">
    <property type="term" value="C:clathrin-coated pit"/>
    <property type="evidence" value="ECO:0007669"/>
    <property type="project" value="UniProtKB-SubCell"/>
</dbReference>
<dbReference type="FunFam" id="1.25.40.90:FF:000017">
    <property type="entry name" value="Phosphatidylinositol-binding clathrin assembly protein LAP"/>
    <property type="match status" value="1"/>
</dbReference>
<dbReference type="FunFam" id="1.20.58.150:FF:000001">
    <property type="entry name" value="phosphatidylinositol-binding clathrin assembly protein-like isoform X1"/>
    <property type="match status" value="1"/>
</dbReference>
<dbReference type="GO" id="GO:0005546">
    <property type="term" value="F:phosphatidylinositol-4,5-bisphosphate binding"/>
    <property type="evidence" value="ECO:0007669"/>
    <property type="project" value="TreeGrafter"/>
</dbReference>
<dbReference type="SMART" id="SM00273">
    <property type="entry name" value="ENTH"/>
    <property type="match status" value="1"/>
</dbReference>
<dbReference type="AlphaFoldDB" id="A0A813X3L8"/>
<feature type="compositionally biased region" description="Polar residues" evidence="11">
    <location>
        <begin position="668"/>
        <end position="684"/>
    </location>
</feature>
<evidence type="ECO:0000256" key="1">
    <source>
        <dbReference type="ARBA" id="ARBA00004132"/>
    </source>
</evidence>
<dbReference type="GO" id="GO:0030136">
    <property type="term" value="C:clathrin-coated vesicle"/>
    <property type="evidence" value="ECO:0007669"/>
    <property type="project" value="UniProtKB-SubCell"/>
</dbReference>
<dbReference type="GO" id="GO:0016185">
    <property type="term" value="P:synaptic vesicle budding from presynaptic endocytic zone membrane"/>
    <property type="evidence" value="ECO:0007669"/>
    <property type="project" value="TreeGrafter"/>
</dbReference>
<accession>A0A813X3L8</accession>
<evidence type="ECO:0000256" key="2">
    <source>
        <dbReference type="ARBA" id="ARBA00004555"/>
    </source>
</evidence>
<dbReference type="InterPro" id="IPR011417">
    <property type="entry name" value="ANTH_dom"/>
</dbReference>
<dbReference type="GO" id="GO:0098894">
    <property type="term" value="C:extrinsic component of presynaptic endocytic zone membrane"/>
    <property type="evidence" value="ECO:0007669"/>
    <property type="project" value="TreeGrafter"/>
</dbReference>
<dbReference type="GO" id="GO:0040011">
    <property type="term" value="P:locomotion"/>
    <property type="evidence" value="ECO:0007669"/>
    <property type="project" value="UniProtKB-ARBA"/>
</dbReference>
<comment type="caution">
    <text evidence="13">The sequence shown here is derived from an EMBL/GenBank/DDBJ whole genome shotgun (WGS) entry which is preliminary data.</text>
</comment>
<dbReference type="PANTHER" id="PTHR22951:SF5">
    <property type="entry name" value="PHOSPHATIDYLINOSITOL-BINDING CLATHRIN ASSEMBLY PROTEIN LAP"/>
    <property type="match status" value="1"/>
</dbReference>
<protein>
    <recommendedName>
        <fullName evidence="12">ENTH domain-containing protein</fullName>
    </recommendedName>
</protein>
<evidence type="ECO:0000313" key="14">
    <source>
        <dbReference type="EMBL" id="CAF3651601.1"/>
    </source>
</evidence>
<evidence type="ECO:0000256" key="5">
    <source>
        <dbReference type="ARBA" id="ARBA00022583"/>
    </source>
</evidence>
<keyword evidence="9" id="KW-0968">Cytoplasmic vesicle</keyword>
<dbReference type="SUPFAM" id="SSF89009">
    <property type="entry name" value="GAT-like domain"/>
    <property type="match status" value="1"/>
</dbReference>
<feature type="compositionally biased region" description="Polar residues" evidence="11">
    <location>
        <begin position="359"/>
        <end position="381"/>
    </location>
</feature>
<organism evidence="13 15">
    <name type="scientific">Didymodactylos carnosus</name>
    <dbReference type="NCBI Taxonomy" id="1234261"/>
    <lineage>
        <taxon>Eukaryota</taxon>
        <taxon>Metazoa</taxon>
        <taxon>Spiralia</taxon>
        <taxon>Gnathifera</taxon>
        <taxon>Rotifera</taxon>
        <taxon>Eurotatoria</taxon>
        <taxon>Bdelloidea</taxon>
        <taxon>Philodinida</taxon>
        <taxon>Philodinidae</taxon>
        <taxon>Didymodactylos</taxon>
    </lineage>
</organism>
<evidence type="ECO:0000259" key="12">
    <source>
        <dbReference type="PROSITE" id="PS50942"/>
    </source>
</evidence>
<feature type="region of interest" description="Disordered" evidence="11">
    <location>
        <begin position="339"/>
        <end position="381"/>
    </location>
</feature>
<dbReference type="Pfam" id="PF07651">
    <property type="entry name" value="ANTH"/>
    <property type="match status" value="1"/>
</dbReference>
<evidence type="ECO:0000256" key="9">
    <source>
        <dbReference type="ARBA" id="ARBA00023329"/>
    </source>
</evidence>
<evidence type="ECO:0000256" key="4">
    <source>
        <dbReference type="ARBA" id="ARBA00008011"/>
    </source>
</evidence>
<reference evidence="13" key="1">
    <citation type="submission" date="2021-02" db="EMBL/GenBank/DDBJ databases">
        <authorList>
            <person name="Nowell W R."/>
        </authorList>
    </citation>
    <scope>NUCLEOTIDE SEQUENCE</scope>
</reference>
<evidence type="ECO:0000256" key="7">
    <source>
        <dbReference type="ARBA" id="ARBA00023136"/>
    </source>
</evidence>
<feature type="region of interest" description="Disordered" evidence="11">
    <location>
        <begin position="668"/>
        <end position="705"/>
    </location>
</feature>
<evidence type="ECO:0000256" key="8">
    <source>
        <dbReference type="ARBA" id="ARBA00023176"/>
    </source>
</evidence>
<proteinExistence type="inferred from homology"/>
<feature type="region of interest" description="Disordered" evidence="11">
    <location>
        <begin position="421"/>
        <end position="469"/>
    </location>
</feature>
<name>A0A813X3L8_9BILA</name>
<dbReference type="GO" id="GO:0008021">
    <property type="term" value="C:synaptic vesicle"/>
    <property type="evidence" value="ECO:0007669"/>
    <property type="project" value="TreeGrafter"/>
</dbReference>
<comment type="subcellular location">
    <subcellularLocation>
        <location evidence="1">Cytoplasmic vesicle</location>
        <location evidence="1">Clathrin-coated vesicle</location>
    </subcellularLocation>
    <subcellularLocation>
        <location evidence="2">Golgi apparatus</location>
    </subcellularLocation>
    <subcellularLocation>
        <location evidence="3">Membrane</location>
        <location evidence="3">Clathrin-coated pit</location>
    </subcellularLocation>
</comment>
<dbReference type="GO" id="GO:0000149">
    <property type="term" value="F:SNARE binding"/>
    <property type="evidence" value="ECO:0007669"/>
    <property type="project" value="TreeGrafter"/>
</dbReference>
<dbReference type="Proteomes" id="UP000681722">
    <property type="component" value="Unassembled WGS sequence"/>
</dbReference>
<dbReference type="Gene3D" id="1.25.40.90">
    <property type="match status" value="1"/>
</dbReference>
<dbReference type="GO" id="GO:0048268">
    <property type="term" value="P:clathrin coat assembly"/>
    <property type="evidence" value="ECO:0007669"/>
    <property type="project" value="InterPro"/>
</dbReference>
<dbReference type="GO" id="GO:0005545">
    <property type="term" value="F:1-phosphatidylinositol binding"/>
    <property type="evidence" value="ECO:0007669"/>
    <property type="project" value="InterPro"/>
</dbReference>